<dbReference type="Proteomes" id="UP000002640">
    <property type="component" value="Unassembled WGS sequence"/>
</dbReference>
<sequence length="130" mass="14461">MLWASGLPGRYWGDSVKYESNIRNRVPTRANADNRAPLDVIAGKTSKVAHILRFDSTCTTHVAHKKAASVKRRAEKAVVIGISETQKGYRLFLSRTRKIITSADVQNICSGAAVALRQRKLNRLTDLSLR</sequence>
<dbReference type="KEGG" id="psoj:PHYSODRAFT_558511"/>
<evidence type="ECO:0000259" key="1">
    <source>
        <dbReference type="Pfam" id="PF25597"/>
    </source>
</evidence>
<dbReference type="RefSeq" id="XP_009522592.1">
    <property type="nucleotide sequence ID" value="XM_009524297.1"/>
</dbReference>
<feature type="domain" description="Retroviral polymerase SH3-like" evidence="1">
    <location>
        <begin position="56"/>
        <end position="106"/>
    </location>
</feature>
<proteinExistence type="predicted"/>
<dbReference type="InParanoid" id="G4ZBF3"/>
<name>G4ZBF3_PHYSP</name>
<dbReference type="STRING" id="1094619.G4ZBF3"/>
<gene>
    <name evidence="2" type="ORF">PHYSODRAFT_558511</name>
</gene>
<dbReference type="AlphaFoldDB" id="G4ZBF3"/>
<organism evidence="2 3">
    <name type="scientific">Phytophthora sojae (strain P6497)</name>
    <name type="common">Soybean stem and root rot agent</name>
    <name type="synonym">Phytophthora megasperma f. sp. glycines</name>
    <dbReference type="NCBI Taxonomy" id="1094619"/>
    <lineage>
        <taxon>Eukaryota</taxon>
        <taxon>Sar</taxon>
        <taxon>Stramenopiles</taxon>
        <taxon>Oomycota</taxon>
        <taxon>Peronosporomycetes</taxon>
        <taxon>Peronosporales</taxon>
        <taxon>Peronosporaceae</taxon>
        <taxon>Phytophthora</taxon>
    </lineage>
</organism>
<protein>
    <recommendedName>
        <fullName evidence="1">Retroviral polymerase SH3-like domain-containing protein</fullName>
    </recommendedName>
</protein>
<accession>G4ZBF3</accession>
<dbReference type="InterPro" id="IPR057670">
    <property type="entry name" value="SH3_retrovirus"/>
</dbReference>
<dbReference type="GeneID" id="20663341"/>
<dbReference type="EMBL" id="JH159153">
    <property type="protein sequence ID" value="EGZ19875.1"/>
    <property type="molecule type" value="Genomic_DNA"/>
</dbReference>
<reference evidence="2 3" key="1">
    <citation type="journal article" date="2006" name="Science">
        <title>Phytophthora genome sequences uncover evolutionary origins and mechanisms of pathogenesis.</title>
        <authorList>
            <person name="Tyler B.M."/>
            <person name="Tripathy S."/>
            <person name="Zhang X."/>
            <person name="Dehal P."/>
            <person name="Jiang R.H."/>
            <person name="Aerts A."/>
            <person name="Arredondo F.D."/>
            <person name="Baxter L."/>
            <person name="Bensasson D."/>
            <person name="Beynon J.L."/>
            <person name="Chapman J."/>
            <person name="Damasceno C.M."/>
            <person name="Dorrance A.E."/>
            <person name="Dou D."/>
            <person name="Dickerman A.W."/>
            <person name="Dubchak I.L."/>
            <person name="Garbelotto M."/>
            <person name="Gijzen M."/>
            <person name="Gordon S.G."/>
            <person name="Govers F."/>
            <person name="Grunwald N.J."/>
            <person name="Huang W."/>
            <person name="Ivors K.L."/>
            <person name="Jones R.W."/>
            <person name="Kamoun S."/>
            <person name="Krampis K."/>
            <person name="Lamour K.H."/>
            <person name="Lee M.K."/>
            <person name="McDonald W.H."/>
            <person name="Medina M."/>
            <person name="Meijer H.J."/>
            <person name="Nordberg E.K."/>
            <person name="Maclean D.J."/>
            <person name="Ospina-Giraldo M.D."/>
            <person name="Morris P.F."/>
            <person name="Phuntumart V."/>
            <person name="Putnam N.H."/>
            <person name="Rash S."/>
            <person name="Rose J.K."/>
            <person name="Sakihama Y."/>
            <person name="Salamov A.A."/>
            <person name="Savidor A."/>
            <person name="Scheuring C.F."/>
            <person name="Smith B.M."/>
            <person name="Sobral B.W."/>
            <person name="Terry A."/>
            <person name="Torto-Alalibo T.A."/>
            <person name="Win J."/>
            <person name="Xu Z."/>
            <person name="Zhang H."/>
            <person name="Grigoriev I.V."/>
            <person name="Rokhsar D.S."/>
            <person name="Boore J.L."/>
        </authorList>
    </citation>
    <scope>NUCLEOTIDE SEQUENCE [LARGE SCALE GENOMIC DNA]</scope>
    <source>
        <strain evidence="2 3">P6497</strain>
    </source>
</reference>
<dbReference type="Pfam" id="PF25597">
    <property type="entry name" value="SH3_retrovirus"/>
    <property type="match status" value="1"/>
</dbReference>
<evidence type="ECO:0000313" key="3">
    <source>
        <dbReference type="Proteomes" id="UP000002640"/>
    </source>
</evidence>
<evidence type="ECO:0000313" key="2">
    <source>
        <dbReference type="EMBL" id="EGZ19875.1"/>
    </source>
</evidence>
<keyword evidence="3" id="KW-1185">Reference proteome</keyword>